<dbReference type="InParanoid" id="A0A5N4AG46"/>
<keyword evidence="3" id="KW-1185">Reference proteome</keyword>
<evidence type="ECO:0000313" key="3">
    <source>
        <dbReference type="Proteomes" id="UP000327044"/>
    </source>
</evidence>
<proteinExistence type="predicted"/>
<comment type="caution">
    <text evidence="2">The sequence shown here is derived from an EMBL/GenBank/DDBJ whole genome shotgun (WGS) entry which is preliminary data.</text>
</comment>
<dbReference type="EMBL" id="VVIM01000008">
    <property type="protein sequence ID" value="KAB0794561.1"/>
    <property type="molecule type" value="Genomic_DNA"/>
</dbReference>
<protein>
    <submittedName>
        <fullName evidence="2">Uncharacterized protein</fullName>
    </submittedName>
</protein>
<dbReference type="Proteomes" id="UP000327044">
    <property type="component" value="Unassembled WGS sequence"/>
</dbReference>
<reference evidence="2" key="2">
    <citation type="submission" date="2019-08" db="EMBL/GenBank/DDBJ databases">
        <authorList>
            <consortium name="Photinus pyralis genome working group"/>
            <person name="Fallon T.R."/>
            <person name="Sander Lower S.E."/>
            <person name="Weng J.-K."/>
        </authorList>
    </citation>
    <scope>NUCLEOTIDE SEQUENCE</scope>
    <source>
        <strain evidence="2">1611_PpyrPB1</strain>
        <tissue evidence="2">Whole body</tissue>
    </source>
</reference>
<accession>A0A5N4AG46</accession>
<reference evidence="2 3" key="1">
    <citation type="journal article" date="2018" name="Elife">
        <title>Firefly genomes illuminate parallel origins of bioluminescence in beetles.</title>
        <authorList>
            <person name="Fallon T.R."/>
            <person name="Lower S.E."/>
            <person name="Chang C.H."/>
            <person name="Bessho-Uehara M."/>
            <person name="Martin G.J."/>
            <person name="Bewick A.J."/>
            <person name="Behringer M."/>
            <person name="Debat H.J."/>
            <person name="Wong I."/>
            <person name="Day J.C."/>
            <person name="Suvorov A."/>
            <person name="Silva C.J."/>
            <person name="Stanger-Hall K.F."/>
            <person name="Hall D.W."/>
            <person name="Schmitz R.J."/>
            <person name="Nelson D.R."/>
            <person name="Lewis S.M."/>
            <person name="Shigenobu S."/>
            <person name="Bybee S.M."/>
            <person name="Larracuente A.M."/>
            <person name="Oba Y."/>
            <person name="Weng J.K."/>
        </authorList>
    </citation>
    <scope>NUCLEOTIDE SEQUENCE [LARGE SCALE GENOMIC DNA]</scope>
    <source>
        <strain evidence="2">1611_PpyrPB1</strain>
        <tissue evidence="2">Whole body</tissue>
    </source>
</reference>
<dbReference type="EMBL" id="VVIM01000007">
    <property type="protein sequence ID" value="KAB0796322.1"/>
    <property type="molecule type" value="Genomic_DNA"/>
</dbReference>
<sequence length="235" mass="26660">MTLIQNYTETNTLSNLIHGSVYQNLLKSQTENKIIFPLLLYFDDFESGNPLGSKAGNYKIGALYYTIATIPPIYLARLENIFLSTIFYTGDRAQFGNTSTFGNLIDELKNLEANGITISTESGIDHVYFSVICIIGDNLGLHTILGCVESFSAASYCRFCTTIRTDAETQTVENQYSVRDVKDYDNHLLQNVGLKEHCIFNQLGTFHIYNNLSCDIMHDLYEGVHSFWIFHPRFI</sequence>
<name>A0A5N4AG46_PHOPY</name>
<gene>
    <name evidence="2" type="ORF">PPYR_10383</name>
    <name evidence="1" type="ORF">PPYR_11400</name>
</gene>
<dbReference type="AlphaFoldDB" id="A0A5N4AG46"/>
<evidence type="ECO:0000313" key="2">
    <source>
        <dbReference type="EMBL" id="KAB0796322.1"/>
    </source>
</evidence>
<evidence type="ECO:0000313" key="1">
    <source>
        <dbReference type="EMBL" id="KAB0794561.1"/>
    </source>
</evidence>
<organism evidence="2 3">
    <name type="scientific">Photinus pyralis</name>
    <name type="common">Common eastern firefly</name>
    <name type="synonym">Lampyris pyralis</name>
    <dbReference type="NCBI Taxonomy" id="7054"/>
    <lineage>
        <taxon>Eukaryota</taxon>
        <taxon>Metazoa</taxon>
        <taxon>Ecdysozoa</taxon>
        <taxon>Arthropoda</taxon>
        <taxon>Hexapoda</taxon>
        <taxon>Insecta</taxon>
        <taxon>Pterygota</taxon>
        <taxon>Neoptera</taxon>
        <taxon>Endopterygota</taxon>
        <taxon>Coleoptera</taxon>
        <taxon>Polyphaga</taxon>
        <taxon>Elateriformia</taxon>
        <taxon>Elateroidea</taxon>
        <taxon>Lampyridae</taxon>
        <taxon>Lampyrinae</taxon>
        <taxon>Photinus</taxon>
    </lineage>
</organism>